<gene>
    <name evidence="1" type="ORF">J3Q64DRAFT_1701179</name>
</gene>
<dbReference type="EMBL" id="JBCLYO010000018">
    <property type="protein sequence ID" value="KAL0081149.1"/>
    <property type="molecule type" value="Genomic_DNA"/>
</dbReference>
<keyword evidence="2" id="KW-1185">Reference proteome</keyword>
<protein>
    <submittedName>
        <fullName evidence="1">Uncharacterized protein</fullName>
    </submittedName>
</protein>
<evidence type="ECO:0000313" key="2">
    <source>
        <dbReference type="Proteomes" id="UP001448207"/>
    </source>
</evidence>
<sequence>MIMIALENVVYKSHTVPPLPTKAKEDLKDIEQVPISDPKQAYRLCSRIQAKYTFIPEDFFFEIYAHVIRLLHRKKSILKTERSKDATEQDFVNEAWTPIMAAIFNDKALVLKWGDSVSQTSASAKKRTLPEENVLGDRVDLRIMTNINGSMHDVLAGEFANSKLGPRKFISDHLKVLRESKVILDHIVNQEFTTGHDAR</sequence>
<name>A0ABR3AT83_PHYBL</name>
<organism evidence="1 2">
    <name type="scientific">Phycomyces blakesleeanus</name>
    <dbReference type="NCBI Taxonomy" id="4837"/>
    <lineage>
        <taxon>Eukaryota</taxon>
        <taxon>Fungi</taxon>
        <taxon>Fungi incertae sedis</taxon>
        <taxon>Mucoromycota</taxon>
        <taxon>Mucoromycotina</taxon>
        <taxon>Mucoromycetes</taxon>
        <taxon>Mucorales</taxon>
        <taxon>Phycomycetaceae</taxon>
        <taxon>Phycomyces</taxon>
    </lineage>
</organism>
<reference evidence="1 2" key="1">
    <citation type="submission" date="2024-04" db="EMBL/GenBank/DDBJ databases">
        <title>Symmetric and asymmetric DNA N6-adenine methylation regulates different biological responses in Mucorales.</title>
        <authorList>
            <consortium name="Lawrence Berkeley National Laboratory"/>
            <person name="Lax C."/>
            <person name="Mondo S.J."/>
            <person name="Osorio-Concepcion M."/>
            <person name="Muszewska A."/>
            <person name="Corrochano-Luque M."/>
            <person name="Gutierrez G."/>
            <person name="Riley R."/>
            <person name="Lipzen A."/>
            <person name="Guo J."/>
            <person name="Hundley H."/>
            <person name="Amirebrahimi M."/>
            <person name="Ng V."/>
            <person name="Lorenzo-Gutierrez D."/>
            <person name="Binder U."/>
            <person name="Yang J."/>
            <person name="Song Y."/>
            <person name="Canovas D."/>
            <person name="Navarro E."/>
            <person name="Freitag M."/>
            <person name="Gabaldon T."/>
            <person name="Grigoriev I.V."/>
            <person name="Corrochano L.M."/>
            <person name="Nicolas F.E."/>
            <person name="Garre V."/>
        </authorList>
    </citation>
    <scope>NUCLEOTIDE SEQUENCE [LARGE SCALE GENOMIC DNA]</scope>
    <source>
        <strain evidence="1 2">L51</strain>
    </source>
</reference>
<proteinExistence type="predicted"/>
<comment type="caution">
    <text evidence="1">The sequence shown here is derived from an EMBL/GenBank/DDBJ whole genome shotgun (WGS) entry which is preliminary data.</text>
</comment>
<accession>A0ABR3AT83</accession>
<dbReference type="Proteomes" id="UP001448207">
    <property type="component" value="Unassembled WGS sequence"/>
</dbReference>
<evidence type="ECO:0000313" key="1">
    <source>
        <dbReference type="EMBL" id="KAL0081149.1"/>
    </source>
</evidence>